<sequence length="150" mass="16530">MTQDRMIFTRLGSGGRSHKGIFVNPRMDLTACIVTHGIIVVTTSGDNGFNLRPRREMPETVEMTRKIVDVEETPLGACSINGQQLSSRKEEFKATEAPVYVADVGKLNSTNFKPTNVIKLGQNVTKLLIFILKLSNIHMDNPRDICAGGV</sequence>
<name>A0A0L0C2E8_LUCCU</name>
<reference evidence="1 2" key="1">
    <citation type="journal article" date="2015" name="Nat. Commun.">
        <title>Lucilia cuprina genome unlocks parasitic fly biology to underpin future interventions.</title>
        <authorList>
            <person name="Anstead C.A."/>
            <person name="Korhonen P.K."/>
            <person name="Young N.D."/>
            <person name="Hall R.S."/>
            <person name="Jex A.R."/>
            <person name="Murali S.C."/>
            <person name="Hughes D.S."/>
            <person name="Lee S.F."/>
            <person name="Perry T."/>
            <person name="Stroehlein A.J."/>
            <person name="Ansell B.R."/>
            <person name="Breugelmans B."/>
            <person name="Hofmann A."/>
            <person name="Qu J."/>
            <person name="Dugan S."/>
            <person name="Lee S.L."/>
            <person name="Chao H."/>
            <person name="Dinh H."/>
            <person name="Han Y."/>
            <person name="Doddapaneni H.V."/>
            <person name="Worley K.C."/>
            <person name="Muzny D.M."/>
            <person name="Ioannidis P."/>
            <person name="Waterhouse R.M."/>
            <person name="Zdobnov E.M."/>
            <person name="James P.J."/>
            <person name="Bagnall N.H."/>
            <person name="Kotze A.C."/>
            <person name="Gibbs R.A."/>
            <person name="Richards S."/>
            <person name="Batterham P."/>
            <person name="Gasser R.B."/>
        </authorList>
    </citation>
    <scope>NUCLEOTIDE SEQUENCE [LARGE SCALE GENOMIC DNA]</scope>
    <source>
        <strain evidence="1 2">LS</strain>
        <tissue evidence="1">Full body</tissue>
    </source>
</reference>
<evidence type="ECO:0000313" key="2">
    <source>
        <dbReference type="Proteomes" id="UP000037069"/>
    </source>
</evidence>
<comment type="caution">
    <text evidence="1">The sequence shown here is derived from an EMBL/GenBank/DDBJ whole genome shotgun (WGS) entry which is preliminary data.</text>
</comment>
<keyword evidence="2" id="KW-1185">Reference proteome</keyword>
<accession>A0A0L0C2E8</accession>
<dbReference type="EMBL" id="JRES01000981">
    <property type="protein sequence ID" value="KNC26533.1"/>
    <property type="molecule type" value="Genomic_DNA"/>
</dbReference>
<evidence type="ECO:0000313" key="1">
    <source>
        <dbReference type="EMBL" id="KNC26533.1"/>
    </source>
</evidence>
<dbReference type="AlphaFoldDB" id="A0A0L0C2E8"/>
<organism evidence="1 2">
    <name type="scientific">Lucilia cuprina</name>
    <name type="common">Green bottle fly</name>
    <name type="synonym">Australian sheep blowfly</name>
    <dbReference type="NCBI Taxonomy" id="7375"/>
    <lineage>
        <taxon>Eukaryota</taxon>
        <taxon>Metazoa</taxon>
        <taxon>Ecdysozoa</taxon>
        <taxon>Arthropoda</taxon>
        <taxon>Hexapoda</taxon>
        <taxon>Insecta</taxon>
        <taxon>Pterygota</taxon>
        <taxon>Neoptera</taxon>
        <taxon>Endopterygota</taxon>
        <taxon>Diptera</taxon>
        <taxon>Brachycera</taxon>
        <taxon>Muscomorpha</taxon>
        <taxon>Oestroidea</taxon>
        <taxon>Calliphoridae</taxon>
        <taxon>Luciliinae</taxon>
        <taxon>Lucilia</taxon>
    </lineage>
</organism>
<proteinExistence type="predicted"/>
<dbReference type="Proteomes" id="UP000037069">
    <property type="component" value="Unassembled WGS sequence"/>
</dbReference>
<protein>
    <submittedName>
        <fullName evidence="1">Uncharacterized protein</fullName>
    </submittedName>
</protein>
<gene>
    <name evidence="1" type="ORF">FF38_04165</name>
</gene>